<evidence type="ECO:0008006" key="3">
    <source>
        <dbReference type="Google" id="ProtNLM"/>
    </source>
</evidence>
<comment type="caution">
    <text evidence="1">The sequence shown here is derived from an EMBL/GenBank/DDBJ whole genome shotgun (WGS) entry which is preliminary data.</text>
</comment>
<dbReference type="RefSeq" id="WP_234304376.1">
    <property type="nucleotide sequence ID" value="NZ_CP090180.1"/>
</dbReference>
<evidence type="ECO:0000313" key="2">
    <source>
        <dbReference type="Proteomes" id="UP001160116"/>
    </source>
</evidence>
<organism evidence="1 2">
    <name type="scientific">Acinetobacter johnsonii</name>
    <dbReference type="NCBI Taxonomy" id="40214"/>
    <lineage>
        <taxon>Bacteria</taxon>
        <taxon>Pseudomonadati</taxon>
        <taxon>Pseudomonadota</taxon>
        <taxon>Gammaproteobacteria</taxon>
        <taxon>Moraxellales</taxon>
        <taxon>Moraxellaceae</taxon>
        <taxon>Acinetobacter</taxon>
    </lineage>
</organism>
<accession>A0AA42ME47</accession>
<name>A0AA42ME47_ACIJO</name>
<reference evidence="1" key="1">
    <citation type="submission" date="2022-09" db="EMBL/GenBank/DDBJ databases">
        <title>Intensive care unit water sources are persistently colonized with multi-drug resistant bacteria and are the site of extensive horizontal gene transfer of antibiotic resistance genes.</title>
        <authorList>
            <person name="Diorio-Toth L."/>
        </authorList>
    </citation>
    <scope>NUCLEOTIDE SEQUENCE</scope>
    <source>
        <strain evidence="1">GD03885</strain>
    </source>
</reference>
<proteinExistence type="predicted"/>
<sequence length="266" mass="30334">MISKSLQKLMKDIKNGVPIDLTKFKAELNRPKNQIQFEAEEISCYKPVHDVNKYVVTLSERLTTLIERLLSESGTDRISAAHQNRSHSHKVGGSYLLLRRLSQHPSIVLFDCSGFSTEYYQSETAIIVENRQLFIHADKTFRAAKMEMSIPTYPEMDMVFGAGNEICNSLHKEFLSKYKKLYLCFDCDLGGMTTANNVYNLLPETEMCISFPSDLQKRLENVVVPANIETLNKIAQLGAVSSFVRPFTTLIFQTRKTIEQESFIND</sequence>
<dbReference type="EMBL" id="JAOCCL010000080">
    <property type="protein sequence ID" value="MDH0828043.1"/>
    <property type="molecule type" value="Genomic_DNA"/>
</dbReference>
<dbReference type="Proteomes" id="UP001160116">
    <property type="component" value="Unassembled WGS sequence"/>
</dbReference>
<protein>
    <recommendedName>
        <fullName evidence="3">Wadjet protein JetD C-terminal domain-containing protein</fullName>
    </recommendedName>
</protein>
<gene>
    <name evidence="1" type="ORF">N5C97_16475</name>
</gene>
<evidence type="ECO:0000313" key="1">
    <source>
        <dbReference type="EMBL" id="MDH0828043.1"/>
    </source>
</evidence>
<dbReference type="AlphaFoldDB" id="A0AA42ME47"/>